<dbReference type="OrthoDB" id="3270336at2759"/>
<accession>A0A0H2R202</accession>
<gene>
    <name evidence="1" type="ORF">SCHPADRAFT_883913</name>
</gene>
<sequence>MQEETSKEPSRFVTAILTDESSDHNFGGDLTFVELARLRYGFDPPKPVPLYRDHPALVQEQLDLSKVRRYYQDTTMPFESDIVDITRHLHNFALFLSDATLKGSHENSNPPPALWDLSVNHHQYLGARPTTVSIKVLDCVIQSGPSSSPGSQLTLYALDVKGGESKLYTLLTEDPTVAVECLRTNFATIACIANALISRGSPFFTAAIVDDHASVPSTKYKLPALKKRPCSWKPSLTDFALYELALRKFLQTPRALAVFKYGGLYWRIALSILQNMKDFDFQKYVKENLQGPSSDVKQSFVQIEMGDDKRILYDDALTCDEMKMFSGTYIVSTGRGDQTSESSWWPGPNTTRNTFLSDSYWTSACERWFQYRLKTIRDGEAKLVNAAAWAKKLKRESKYHRTLEGARILSASFLDSL</sequence>
<proteinExistence type="predicted"/>
<dbReference type="EMBL" id="KQ086321">
    <property type="protein sequence ID" value="KLO05357.1"/>
    <property type="molecule type" value="Genomic_DNA"/>
</dbReference>
<organism evidence="1 2">
    <name type="scientific">Schizopora paradoxa</name>
    <dbReference type="NCBI Taxonomy" id="27342"/>
    <lineage>
        <taxon>Eukaryota</taxon>
        <taxon>Fungi</taxon>
        <taxon>Dikarya</taxon>
        <taxon>Basidiomycota</taxon>
        <taxon>Agaricomycotina</taxon>
        <taxon>Agaricomycetes</taxon>
        <taxon>Hymenochaetales</taxon>
        <taxon>Schizoporaceae</taxon>
        <taxon>Schizopora</taxon>
    </lineage>
</organism>
<evidence type="ECO:0000313" key="1">
    <source>
        <dbReference type="EMBL" id="KLO05357.1"/>
    </source>
</evidence>
<name>A0A0H2R202_9AGAM</name>
<dbReference type="Proteomes" id="UP000053477">
    <property type="component" value="Unassembled WGS sequence"/>
</dbReference>
<keyword evidence="2" id="KW-1185">Reference proteome</keyword>
<dbReference type="AlphaFoldDB" id="A0A0H2R202"/>
<evidence type="ECO:0000313" key="2">
    <source>
        <dbReference type="Proteomes" id="UP000053477"/>
    </source>
</evidence>
<reference evidence="1 2" key="1">
    <citation type="submission" date="2015-04" db="EMBL/GenBank/DDBJ databases">
        <title>Complete genome sequence of Schizopora paradoxa KUC8140, a cosmopolitan wood degrader in East Asia.</title>
        <authorList>
            <consortium name="DOE Joint Genome Institute"/>
            <person name="Min B."/>
            <person name="Park H."/>
            <person name="Jang Y."/>
            <person name="Kim J.-J."/>
            <person name="Kim K.H."/>
            <person name="Pangilinan J."/>
            <person name="Lipzen A."/>
            <person name="Riley R."/>
            <person name="Grigoriev I.V."/>
            <person name="Spatafora J.W."/>
            <person name="Choi I.-G."/>
        </authorList>
    </citation>
    <scope>NUCLEOTIDE SEQUENCE [LARGE SCALE GENOMIC DNA]</scope>
    <source>
        <strain evidence="1 2">KUC8140</strain>
    </source>
</reference>
<dbReference type="InParanoid" id="A0A0H2R202"/>
<protein>
    <submittedName>
        <fullName evidence="1">Uncharacterized protein</fullName>
    </submittedName>
</protein>